<dbReference type="InterPro" id="IPR050399">
    <property type="entry name" value="HPr"/>
</dbReference>
<proteinExistence type="inferred from homology"/>
<dbReference type="Proteomes" id="UP000253562">
    <property type="component" value="Unassembled WGS sequence"/>
</dbReference>
<evidence type="ECO:0000313" key="7">
    <source>
        <dbReference type="Proteomes" id="UP000253562"/>
    </source>
</evidence>
<dbReference type="GO" id="GO:0005737">
    <property type="term" value="C:cytoplasm"/>
    <property type="evidence" value="ECO:0007669"/>
    <property type="project" value="UniProtKB-SubCell"/>
</dbReference>
<name>A0A368KUN3_9BACT</name>
<dbReference type="AlphaFoldDB" id="A0A368KUN3"/>
<comment type="subcellular location">
    <subcellularLocation>
        <location evidence="1">Cytoplasm</location>
    </subcellularLocation>
</comment>
<protein>
    <submittedName>
        <fullName evidence="6">HPr family phosphocarrier protein</fullName>
    </submittedName>
</protein>
<dbReference type="InterPro" id="IPR000032">
    <property type="entry name" value="HPr-like"/>
</dbReference>
<dbReference type="GO" id="GO:0009401">
    <property type="term" value="P:phosphoenolpyruvate-dependent sugar phosphotransferase system"/>
    <property type="evidence" value="ECO:0007669"/>
    <property type="project" value="UniProtKB-KW"/>
</dbReference>
<dbReference type="SUPFAM" id="SSF55594">
    <property type="entry name" value="HPr-like"/>
    <property type="match status" value="1"/>
</dbReference>
<feature type="domain" description="HPr" evidence="5">
    <location>
        <begin position="1"/>
        <end position="75"/>
    </location>
</feature>
<evidence type="ECO:0000256" key="3">
    <source>
        <dbReference type="ARBA" id="ARBA00022490"/>
    </source>
</evidence>
<evidence type="ECO:0000256" key="2">
    <source>
        <dbReference type="ARBA" id="ARBA00010736"/>
    </source>
</evidence>
<reference evidence="6 7" key="1">
    <citation type="submission" date="2018-07" db="EMBL/GenBank/DDBJ databases">
        <title>Comparative genomes isolates from brazilian mangrove.</title>
        <authorList>
            <person name="De Araujo J.E."/>
            <person name="Taketani R.G."/>
            <person name="Silva M.C.P."/>
            <person name="Lourenco M.V."/>
            <person name="Oliveira V.M."/>
            <person name="Andreote F.D."/>
        </authorList>
    </citation>
    <scope>NUCLEOTIDE SEQUENCE [LARGE SCALE GENOMIC DNA]</scope>
    <source>
        <strain evidence="6 7">HEX PRIS-MGV</strain>
    </source>
</reference>
<evidence type="ECO:0000259" key="5">
    <source>
        <dbReference type="PROSITE" id="PS51350"/>
    </source>
</evidence>
<sequence>MHLIPCSNLVHLTKDFPGDVRLSKGEQDASCKSILELLVLFAEPETTLTLTVTGEQAEEMAEKVSQFFSNGCILPPP</sequence>
<dbReference type="PROSITE" id="PS51350">
    <property type="entry name" value="PTS_HPR_DOM"/>
    <property type="match status" value="1"/>
</dbReference>
<dbReference type="EMBL" id="QPEX01000017">
    <property type="protein sequence ID" value="RCS51917.1"/>
    <property type="molecule type" value="Genomic_DNA"/>
</dbReference>
<dbReference type="InterPro" id="IPR035895">
    <property type="entry name" value="HPr-like_sf"/>
</dbReference>
<dbReference type="PANTHER" id="PTHR33705:SF2">
    <property type="entry name" value="PHOSPHOCARRIER PROTEIN NPR"/>
    <property type="match status" value="1"/>
</dbReference>
<dbReference type="Pfam" id="PF00381">
    <property type="entry name" value="PTS-HPr"/>
    <property type="match status" value="1"/>
</dbReference>
<organism evidence="6 7">
    <name type="scientific">Bremerella cremea</name>
    <dbReference type="NCBI Taxonomy" id="1031537"/>
    <lineage>
        <taxon>Bacteria</taxon>
        <taxon>Pseudomonadati</taxon>
        <taxon>Planctomycetota</taxon>
        <taxon>Planctomycetia</taxon>
        <taxon>Pirellulales</taxon>
        <taxon>Pirellulaceae</taxon>
        <taxon>Bremerella</taxon>
    </lineage>
</organism>
<evidence type="ECO:0000256" key="4">
    <source>
        <dbReference type="ARBA" id="ARBA00022683"/>
    </source>
</evidence>
<evidence type="ECO:0000256" key="1">
    <source>
        <dbReference type="ARBA" id="ARBA00004496"/>
    </source>
</evidence>
<dbReference type="Gene3D" id="3.30.1340.10">
    <property type="entry name" value="HPr-like"/>
    <property type="match status" value="1"/>
</dbReference>
<comment type="similarity">
    <text evidence="2">Belongs to the HPr family.</text>
</comment>
<keyword evidence="3" id="KW-0963">Cytoplasm</keyword>
<evidence type="ECO:0000313" key="6">
    <source>
        <dbReference type="EMBL" id="RCS51917.1"/>
    </source>
</evidence>
<keyword evidence="4" id="KW-0598">Phosphotransferase system</keyword>
<dbReference type="PANTHER" id="PTHR33705">
    <property type="entry name" value="PHOSPHOCARRIER PROTEIN HPR"/>
    <property type="match status" value="1"/>
</dbReference>
<comment type="caution">
    <text evidence="6">The sequence shown here is derived from an EMBL/GenBank/DDBJ whole genome shotgun (WGS) entry which is preliminary data.</text>
</comment>
<accession>A0A368KUN3</accession>
<gene>
    <name evidence="6" type="ORF">DTL42_10185</name>
</gene>